<evidence type="ECO:0000313" key="3">
    <source>
        <dbReference type="Proteomes" id="UP000002595"/>
    </source>
</evidence>
<accession>A1RRT5</accession>
<dbReference type="EMBL" id="CP000504">
    <property type="protein sequence ID" value="ABL87667.1"/>
    <property type="molecule type" value="Genomic_DNA"/>
</dbReference>
<organism evidence="2 3">
    <name type="scientific">Pyrobaculum islandicum (strain DSM 4184 / JCM 9189 / GEO3)</name>
    <dbReference type="NCBI Taxonomy" id="384616"/>
    <lineage>
        <taxon>Archaea</taxon>
        <taxon>Thermoproteota</taxon>
        <taxon>Thermoprotei</taxon>
        <taxon>Thermoproteales</taxon>
        <taxon>Thermoproteaceae</taxon>
        <taxon>Pyrobaculum</taxon>
    </lineage>
</organism>
<dbReference type="PANTHER" id="PTHR43638">
    <property type="entry name" value="OXIDOREDUCTASE, ALDO/KETO REDUCTASE FAMILY PROTEIN"/>
    <property type="match status" value="1"/>
</dbReference>
<dbReference type="PRINTS" id="PR00069">
    <property type="entry name" value="ALDKETRDTASE"/>
</dbReference>
<dbReference type="InterPro" id="IPR023210">
    <property type="entry name" value="NADP_OxRdtase_dom"/>
</dbReference>
<dbReference type="GO" id="GO:0016491">
    <property type="term" value="F:oxidoreductase activity"/>
    <property type="evidence" value="ECO:0007669"/>
    <property type="project" value="InterPro"/>
</dbReference>
<feature type="domain" description="NADP-dependent oxidoreductase" evidence="1">
    <location>
        <begin position="21"/>
        <end position="273"/>
    </location>
</feature>
<evidence type="ECO:0000259" key="1">
    <source>
        <dbReference type="Pfam" id="PF00248"/>
    </source>
</evidence>
<dbReference type="Gene3D" id="3.20.20.100">
    <property type="entry name" value="NADP-dependent oxidoreductase domain"/>
    <property type="match status" value="1"/>
</dbReference>
<dbReference type="InterPro" id="IPR020471">
    <property type="entry name" value="AKR"/>
</dbReference>
<keyword evidence="3" id="KW-1185">Reference proteome</keyword>
<dbReference type="HOGENOM" id="CLU_023205_2_3_2"/>
<dbReference type="InterPro" id="IPR036812">
    <property type="entry name" value="NAD(P)_OxRdtase_dom_sf"/>
</dbReference>
<reference evidence="2" key="1">
    <citation type="submission" date="2006-12" db="EMBL/GenBank/DDBJ databases">
        <title>Complete sequence of Pyrobaculum islandicum DSM 4184.</title>
        <authorList>
            <person name="Copeland A."/>
            <person name="Lucas S."/>
            <person name="Lapidus A."/>
            <person name="Barry K."/>
            <person name="Detter J.C."/>
            <person name="Glavina del Rio T."/>
            <person name="Dalin E."/>
            <person name="Tice H."/>
            <person name="Pitluck S."/>
            <person name="Meincke L."/>
            <person name="Brettin T."/>
            <person name="Bruce D."/>
            <person name="Han C."/>
            <person name="Tapia R."/>
            <person name="Gilna P."/>
            <person name="Schmutz J."/>
            <person name="Larimer F."/>
            <person name="Land M."/>
            <person name="Hauser L."/>
            <person name="Kyrpides N."/>
            <person name="Mikhailova N."/>
            <person name="Cozen A.E."/>
            <person name="Fitz-Gibbon S.T."/>
            <person name="House C.H."/>
            <person name="Saltikov C."/>
            <person name="Lowe T."/>
            <person name="Richardson P."/>
        </authorList>
    </citation>
    <scope>NUCLEOTIDE SEQUENCE [LARGE SCALE GENOMIC DNA]</scope>
    <source>
        <strain evidence="2">DSM 4184</strain>
    </source>
</reference>
<dbReference type="STRING" id="384616.Pisl_0489"/>
<evidence type="ECO:0000313" key="2">
    <source>
        <dbReference type="EMBL" id="ABL87667.1"/>
    </source>
</evidence>
<gene>
    <name evidence="2" type="ordered locus">Pisl_0489</name>
</gene>
<dbReference type="Pfam" id="PF00248">
    <property type="entry name" value="Aldo_ket_red"/>
    <property type="match status" value="1"/>
</dbReference>
<protein>
    <submittedName>
        <fullName evidence="2">Aldo/keto reductase</fullName>
    </submittedName>
</protein>
<dbReference type="SUPFAM" id="SSF51430">
    <property type="entry name" value="NAD(P)-linked oxidoreductase"/>
    <property type="match status" value="1"/>
</dbReference>
<name>A1RRT5_PYRIL</name>
<dbReference type="KEGG" id="pis:Pisl_0489"/>
<dbReference type="PIRSF" id="PIRSF000097">
    <property type="entry name" value="AKR"/>
    <property type="match status" value="1"/>
</dbReference>
<sequence>MCQFAPVKRVCFRRVGCVSAVGLGTWGIGGGFWVSDRSRDREWIDALRYAIERGITLIDTAEMYGGGHTEELVGLAIKGFPRDELFIVSKVWPSHARFEDVLKSAKQSMARLGTYIDLYLLHWPSEIVPICETIRAFETLVDRGLIKFFGVSNFSLRQIKEAESCTKKYELAAVQNRYSLYYKSDDANVIPYVLSNGIMYMAYTPLEKGAIARDRRLMEIGTRYRASAVQIALAWYVKRGVVPIPKAERREHIDEIVRSLEIELSEEDFLEITRWSS</sequence>
<dbReference type="PANTHER" id="PTHR43638:SF3">
    <property type="entry name" value="ALDEHYDE REDUCTASE"/>
    <property type="match status" value="1"/>
</dbReference>
<dbReference type="AlphaFoldDB" id="A1RRT5"/>
<dbReference type="Proteomes" id="UP000002595">
    <property type="component" value="Chromosome"/>
</dbReference>
<dbReference type="CDD" id="cd19072">
    <property type="entry name" value="AKR_AKR3F1-like"/>
    <property type="match status" value="1"/>
</dbReference>
<dbReference type="eggNOG" id="arCOG01619">
    <property type="taxonomic scope" value="Archaea"/>
</dbReference>
<proteinExistence type="predicted"/>